<dbReference type="Gene3D" id="3.30.1360.120">
    <property type="entry name" value="Probable tRNA modification gtpase trme, domain 1"/>
    <property type="match status" value="1"/>
</dbReference>
<dbReference type="Proteomes" id="UP000182888">
    <property type="component" value="Unassembled WGS sequence"/>
</dbReference>
<protein>
    <submittedName>
        <fullName evidence="1">Sarcosine oxidase gamma subunit</fullName>
    </submittedName>
</protein>
<dbReference type="Gene3D" id="3.30.70.1520">
    <property type="entry name" value="Heterotetrameric sarcosine oxidase"/>
    <property type="match status" value="1"/>
</dbReference>
<organism evidence="1 2">
    <name type="scientific">Mesorhizobium plurifarium</name>
    <dbReference type="NCBI Taxonomy" id="69974"/>
    <lineage>
        <taxon>Bacteria</taxon>
        <taxon>Pseudomonadati</taxon>
        <taxon>Pseudomonadota</taxon>
        <taxon>Alphaproteobacteria</taxon>
        <taxon>Hyphomicrobiales</taxon>
        <taxon>Phyllobacteriaceae</taxon>
        <taxon>Mesorhizobium</taxon>
    </lineage>
</organism>
<dbReference type="InterPro" id="IPR027266">
    <property type="entry name" value="TrmE/GcvT-like"/>
</dbReference>
<evidence type="ECO:0000313" key="2">
    <source>
        <dbReference type="Proteomes" id="UP000182888"/>
    </source>
</evidence>
<dbReference type="EMBL" id="CCND01000005">
    <property type="protein sequence ID" value="CDX51348.1"/>
    <property type="molecule type" value="Genomic_DNA"/>
</dbReference>
<dbReference type="AlphaFoldDB" id="A0A0K2VQP3"/>
<evidence type="ECO:0000313" key="1">
    <source>
        <dbReference type="EMBL" id="CDX51348.1"/>
    </source>
</evidence>
<name>A0A0K2VQP3_MESPL</name>
<gene>
    <name evidence="1" type="ORF">MPL1032_130260</name>
</gene>
<dbReference type="SUPFAM" id="SSF103025">
    <property type="entry name" value="Folate-binding domain"/>
    <property type="match status" value="1"/>
</dbReference>
<accession>A0A0K2VQP3</accession>
<proteinExistence type="predicted"/>
<reference evidence="2" key="1">
    <citation type="submission" date="2014-08" db="EMBL/GenBank/DDBJ databases">
        <authorList>
            <person name="Edwards T."/>
        </authorList>
    </citation>
    <scope>NUCLEOTIDE SEQUENCE [LARGE SCALE GENOMIC DNA]</scope>
</reference>
<sequence>MAETVSVEACTIVQLEAWPDTQAAFEAELSRQLGAAPPTAFGEAVSVGGWLMVRIAPRRYWLIADDGSRPRLRIDPAFGCSLSLGEGRMRLRLSGPRTFDILKACVAIDWDSPKAKPGSVLQTGFHHVPVLLLRTAADACDILAPRSFAQSLVGWLTDIAAPEIFEVK</sequence>